<proteinExistence type="inferred from homology"/>
<dbReference type="Gene3D" id="3.20.20.300">
    <property type="entry name" value="Glycoside hydrolase, family 3, N-terminal domain"/>
    <property type="match status" value="1"/>
</dbReference>
<dbReference type="GO" id="GO:0009044">
    <property type="term" value="F:xylan 1,4-beta-xylosidase activity"/>
    <property type="evidence" value="ECO:0007669"/>
    <property type="project" value="InterPro"/>
</dbReference>
<sequence>MLQESLILCHQFCQRNFSINILIHFLSHETKNTQTSQVIYINTHIYNTDIYKMSCNNNSLLTGNKVVVVLVFLLCLVHSSESLRPLFACDPANGLTRTLRFCRVNVPVHARVQDLIGRLTLQEKIRLLVNNAAAVPRLGIGGYEWWSEALHGVSDVGPGAKFGGAFPGATSFPQVITTAASFNQSLWEEIGRVVSDEARAMYNGGAAGLTYWSPNVNILRDPRWGRGQETPGEDPVVAGKYAASYVRGLQGNGAGNRLKVAACCKHYTAYDLDNWNGVDRFHFNAKVTKQDLEDTYNVPFKSCVYEGKVASVMCSYNQVNGKPTCADENLLKNTIRGQWRLNGYIVSDCDSVDVFFNQQHYTTTPEEAAAASIKAGLDLDCGPFLAIFTEGAVKKGLLTENDVNLALANTITVQMRLGMFDGNLGPYANLGPRDVCTPAHQHLALEAAHQGIVLLKNSGRSLPLSPPRHRTIAVIGPNSDVTETMIGNYAGKACAYTSPLQGISRYAKTLHQEGCAGVACAGNQGFGAAEAAARQADATVLVMGLDQSIEAETRDRTGLLLPGYQQNLVTRVAQASRGPVILVLMSGGPVDVSFAKNDPRVAAIIWAGYPGQAGGAAIADIIFGTANPGGKLPMTWYPQDYVTKLPMTIMAMRASGNYPGRTYRFYKGPVVFPFGFGLSYTTFTHTLAQSPLAQLSVSPYKLNTAIFNSSSNSIKVSHANCGTFPKMPLHVEVSNTGEFDGTHTVFVFAEPPENGIKGLGVNKQLVAFEKVHVTAGSKRTVQVDIEACKHLGVVDEHGMRRIPMGEHKLHIETRPKKIVRDLTFTMADLKNLFLITKHPTTTQILITSLFFISLFLLSSSPLPDFSHSLIVSSFTSRLLTAANFFSSSSASDSNTLYSVSPSSIRVNNESNKMDKELTSCDIFDGAWVSDDSDPVYLPGYCPYVEDKFNCFKNGRPDSGFLRHRWQPHGCSVPRFDGEKMLEILRGKRLVFVGDSLNRNMWESLVCSLRSTLEDKNRVSRVFVKQSNLHNEGFYGFRFKDFECSIDFIKSPFLVQESEVLDAYGKRKETLRLDVIQESITKIYRNADIVVFNTGHWWTHQKTNEGKDYFQEGDRVYEKLEVKEAYTKALRTWADWVDSSINSTRTRVFFVGYSSSHFRKGAWNAGGQCDGETRPIENETYTGGYPWMMKVVESVISDMKTPVFYMNITKMTWYRTDGHPSVYRQPVEVRGSSPASGMFQDCSHWCLPGVPDSWNQLLYATLLVSSGSLPYRSLGTLL</sequence>
<keyword evidence="5" id="KW-0964">Secreted</keyword>
<evidence type="ECO:0000256" key="4">
    <source>
        <dbReference type="ARBA" id="ARBA00007727"/>
    </source>
</evidence>
<protein>
    <recommendedName>
        <fullName evidence="14">Fibronectin type III-like domain-containing protein</fullName>
    </recommendedName>
</protein>
<evidence type="ECO:0000256" key="13">
    <source>
        <dbReference type="ARBA" id="ARBA00023295"/>
    </source>
</evidence>
<keyword evidence="9" id="KW-0735">Signal-anchor</keyword>
<organism evidence="15 16">
    <name type="scientific">Brassica campestris</name>
    <name type="common">Field mustard</name>
    <dbReference type="NCBI Taxonomy" id="3711"/>
    <lineage>
        <taxon>Eukaryota</taxon>
        <taxon>Viridiplantae</taxon>
        <taxon>Streptophyta</taxon>
        <taxon>Embryophyta</taxon>
        <taxon>Tracheophyta</taxon>
        <taxon>Spermatophyta</taxon>
        <taxon>Magnoliopsida</taxon>
        <taxon>eudicotyledons</taxon>
        <taxon>Gunneridae</taxon>
        <taxon>Pentapetalae</taxon>
        <taxon>rosids</taxon>
        <taxon>malvids</taxon>
        <taxon>Brassicales</taxon>
        <taxon>Brassicaceae</taxon>
        <taxon>Brassiceae</taxon>
        <taxon>Brassica</taxon>
    </lineage>
</organism>
<reference evidence="15 16" key="1">
    <citation type="submission" date="2021-07" db="EMBL/GenBank/DDBJ databases">
        <authorList>
            <consortium name="Genoscope - CEA"/>
            <person name="William W."/>
        </authorList>
    </citation>
    <scope>NUCLEOTIDE SEQUENCE [LARGE SCALE GENOMIC DNA]</scope>
</reference>
<gene>
    <name evidence="15" type="ORF">BRAPAZ1V2_A02P46340.2</name>
</gene>
<dbReference type="GO" id="GO:0045493">
    <property type="term" value="P:xylan catabolic process"/>
    <property type="evidence" value="ECO:0007669"/>
    <property type="project" value="InterPro"/>
</dbReference>
<keyword evidence="8" id="KW-0378">Hydrolase</keyword>
<evidence type="ECO:0000259" key="14">
    <source>
        <dbReference type="SMART" id="SM01217"/>
    </source>
</evidence>
<dbReference type="InterPro" id="IPR013783">
    <property type="entry name" value="Ig-like_fold"/>
</dbReference>
<keyword evidence="13" id="KW-0326">Glycosidase</keyword>
<evidence type="ECO:0000256" key="5">
    <source>
        <dbReference type="ARBA" id="ARBA00022525"/>
    </source>
</evidence>
<evidence type="ECO:0000256" key="8">
    <source>
        <dbReference type="ARBA" id="ARBA00022801"/>
    </source>
</evidence>
<dbReference type="Gene3D" id="3.40.50.1700">
    <property type="entry name" value="Glycoside hydrolase family 3 C-terminal domain"/>
    <property type="match status" value="1"/>
</dbReference>
<keyword evidence="6" id="KW-0812">Transmembrane</keyword>
<comment type="similarity">
    <text evidence="3">Belongs to the glycosyl hydrolase 3 family.</text>
</comment>
<dbReference type="InterPro" id="IPR002772">
    <property type="entry name" value="Glyco_hydro_3_C"/>
</dbReference>
<dbReference type="SUPFAM" id="SSF52279">
    <property type="entry name" value="Beta-D-glucan exohydrolase, C-terminal domain"/>
    <property type="match status" value="1"/>
</dbReference>
<evidence type="ECO:0000256" key="7">
    <source>
        <dbReference type="ARBA" id="ARBA00022729"/>
    </source>
</evidence>
<evidence type="ECO:0000313" key="16">
    <source>
        <dbReference type="Proteomes" id="UP000694005"/>
    </source>
</evidence>
<comment type="subcellular location">
    <subcellularLocation>
        <location evidence="1">Membrane</location>
        <topology evidence="1">Single-pass membrane protein</topology>
    </subcellularLocation>
    <subcellularLocation>
        <location evidence="2">Secreted</location>
    </subcellularLocation>
</comment>
<keyword evidence="10" id="KW-1133">Transmembrane helix</keyword>
<dbReference type="PANTHER" id="PTHR42721:SF36">
    <property type="entry name" value="FIBRONECTIN TYPE III-LIKE DOMAIN-CONTAINING PROTEIN"/>
    <property type="match status" value="1"/>
</dbReference>
<dbReference type="GO" id="GO:0016020">
    <property type="term" value="C:membrane"/>
    <property type="evidence" value="ECO:0007669"/>
    <property type="project" value="UniProtKB-SubCell"/>
</dbReference>
<dbReference type="InterPro" id="IPR017853">
    <property type="entry name" value="GH"/>
</dbReference>
<dbReference type="Pfam" id="PF00933">
    <property type="entry name" value="Glyco_hydro_3"/>
    <property type="match status" value="1"/>
</dbReference>
<accession>A0A8D9HB19</accession>
<evidence type="ECO:0000256" key="2">
    <source>
        <dbReference type="ARBA" id="ARBA00004613"/>
    </source>
</evidence>
<evidence type="ECO:0000313" key="15">
    <source>
        <dbReference type="EMBL" id="CAG7895682.1"/>
    </source>
</evidence>
<keyword evidence="11" id="KW-0472">Membrane</keyword>
<evidence type="ECO:0000256" key="10">
    <source>
        <dbReference type="ARBA" id="ARBA00022989"/>
    </source>
</evidence>
<dbReference type="Pfam" id="PF14310">
    <property type="entry name" value="Fn3-like"/>
    <property type="match status" value="1"/>
</dbReference>
<dbReference type="InterPro" id="IPR044993">
    <property type="entry name" value="BXL"/>
</dbReference>
<dbReference type="Pfam" id="PF01915">
    <property type="entry name" value="Glyco_hydro_3_C"/>
    <property type="match status" value="1"/>
</dbReference>
<dbReference type="GO" id="GO:0005576">
    <property type="term" value="C:extracellular region"/>
    <property type="evidence" value="ECO:0007669"/>
    <property type="project" value="UniProtKB-SubCell"/>
</dbReference>
<dbReference type="InterPro" id="IPR026891">
    <property type="entry name" value="Fn3-like"/>
</dbReference>
<dbReference type="GO" id="GO:0016740">
    <property type="term" value="F:transferase activity"/>
    <property type="evidence" value="ECO:0007669"/>
    <property type="project" value="InterPro"/>
</dbReference>
<dbReference type="FunFam" id="3.40.50.1700:FF:000001">
    <property type="entry name" value="probable beta-D-xylosidase 2"/>
    <property type="match status" value="1"/>
</dbReference>
<dbReference type="Pfam" id="PF13839">
    <property type="entry name" value="PC-Esterase"/>
    <property type="match status" value="1"/>
</dbReference>
<dbReference type="InterPro" id="IPR025846">
    <property type="entry name" value="TBL_N"/>
</dbReference>
<evidence type="ECO:0000256" key="1">
    <source>
        <dbReference type="ARBA" id="ARBA00004167"/>
    </source>
</evidence>
<evidence type="ECO:0000256" key="3">
    <source>
        <dbReference type="ARBA" id="ARBA00005336"/>
    </source>
</evidence>
<dbReference type="PRINTS" id="PR00133">
    <property type="entry name" value="GLHYDRLASE3"/>
</dbReference>
<dbReference type="Pfam" id="PF14416">
    <property type="entry name" value="PMR5N"/>
    <property type="match status" value="1"/>
</dbReference>
<keyword evidence="12" id="KW-0325">Glycoprotein</keyword>
<dbReference type="Gene3D" id="2.60.40.10">
    <property type="entry name" value="Immunoglobulins"/>
    <property type="match status" value="1"/>
</dbReference>
<keyword evidence="7" id="KW-0732">Signal</keyword>
<comment type="similarity">
    <text evidence="4">Belongs to the PC-esterase family. TBL subfamily.</text>
</comment>
<name>A0A8D9HB19_BRACM</name>
<dbReference type="FunFam" id="3.20.20.300:FF:000004">
    <property type="entry name" value="probable beta-D-xylosidase 7"/>
    <property type="match status" value="1"/>
</dbReference>
<evidence type="ECO:0000256" key="9">
    <source>
        <dbReference type="ARBA" id="ARBA00022968"/>
    </source>
</evidence>
<dbReference type="InterPro" id="IPR001764">
    <property type="entry name" value="Glyco_hydro_3_N"/>
</dbReference>
<evidence type="ECO:0000256" key="12">
    <source>
        <dbReference type="ARBA" id="ARBA00023180"/>
    </source>
</evidence>
<dbReference type="EMBL" id="LS974618">
    <property type="protein sequence ID" value="CAG7895682.1"/>
    <property type="molecule type" value="Genomic_DNA"/>
</dbReference>
<evidence type="ECO:0000256" key="6">
    <source>
        <dbReference type="ARBA" id="ARBA00022692"/>
    </source>
</evidence>
<dbReference type="SMART" id="SM01217">
    <property type="entry name" value="Fn3_like"/>
    <property type="match status" value="1"/>
</dbReference>
<dbReference type="SUPFAM" id="SSF51445">
    <property type="entry name" value="(Trans)glycosidases"/>
    <property type="match status" value="1"/>
</dbReference>
<dbReference type="InterPro" id="IPR036962">
    <property type="entry name" value="Glyco_hydro_3_N_sf"/>
</dbReference>
<dbReference type="Proteomes" id="UP000694005">
    <property type="component" value="Chromosome A02"/>
</dbReference>
<dbReference type="PANTHER" id="PTHR42721">
    <property type="entry name" value="SUGAR HYDROLASE-RELATED"/>
    <property type="match status" value="1"/>
</dbReference>
<dbReference type="InterPro" id="IPR026057">
    <property type="entry name" value="TBL_C"/>
</dbReference>
<dbReference type="AlphaFoldDB" id="A0A8D9HB19"/>
<dbReference type="InterPro" id="IPR036881">
    <property type="entry name" value="Glyco_hydro_3_C_sf"/>
</dbReference>
<feature type="domain" description="Fibronectin type III-like" evidence="14">
    <location>
        <begin position="743"/>
        <end position="815"/>
    </location>
</feature>
<dbReference type="Gramene" id="A02p46340.2_BraZ1">
    <property type="protein sequence ID" value="A02p46340.2_BraZ1.CDS"/>
    <property type="gene ID" value="A02g46340.2_BraZ1"/>
</dbReference>
<evidence type="ECO:0000256" key="11">
    <source>
        <dbReference type="ARBA" id="ARBA00023136"/>
    </source>
</evidence>